<dbReference type="PROSITE" id="PS50261">
    <property type="entry name" value="G_PROTEIN_RECEP_F2_4"/>
    <property type="match status" value="1"/>
</dbReference>
<evidence type="ECO:0000256" key="5">
    <source>
        <dbReference type="ARBA" id="ARBA00023157"/>
    </source>
</evidence>
<evidence type="ECO:0000256" key="7">
    <source>
        <dbReference type="SAM" id="SignalP"/>
    </source>
</evidence>
<dbReference type="Gene3D" id="1.20.1070.10">
    <property type="entry name" value="Rhodopsin 7-helix transmembrane proteins"/>
    <property type="match status" value="1"/>
</dbReference>
<evidence type="ECO:0000313" key="11">
    <source>
        <dbReference type="Proteomes" id="UP001230051"/>
    </source>
</evidence>
<dbReference type="GO" id="GO:0004930">
    <property type="term" value="F:G protein-coupled receptor activity"/>
    <property type="evidence" value="ECO:0007669"/>
    <property type="project" value="InterPro"/>
</dbReference>
<evidence type="ECO:0000259" key="9">
    <source>
        <dbReference type="PROSITE" id="PS50261"/>
    </source>
</evidence>
<dbReference type="PRINTS" id="PR00249">
    <property type="entry name" value="GPCRSECRETIN"/>
</dbReference>
<comment type="caution">
    <text evidence="10">The sequence shown here is derived from an EMBL/GenBank/DDBJ whole genome shotgun (WGS) entry which is preliminary data.</text>
</comment>
<evidence type="ECO:0000256" key="2">
    <source>
        <dbReference type="ARBA" id="ARBA00022692"/>
    </source>
</evidence>
<accession>A0AAD8D798</accession>
<feature type="domain" description="GAIN-B" evidence="8">
    <location>
        <begin position="199"/>
        <end position="364"/>
    </location>
</feature>
<dbReference type="Gene3D" id="2.60.220.50">
    <property type="match status" value="1"/>
</dbReference>
<dbReference type="Pfam" id="PF01825">
    <property type="entry name" value="GPS"/>
    <property type="match status" value="1"/>
</dbReference>
<name>A0AAD8D798_ACIOX</name>
<evidence type="ECO:0000259" key="8">
    <source>
        <dbReference type="PROSITE" id="PS50221"/>
    </source>
</evidence>
<sequence length="511" mass="57715">MLCMILTKLSIYLLALSLVKRTEQKNDLINVTISTYGKQNGTKLQAIWNGSSIDVFDNVLRHDTPVCAYGNDSCYINCTQLHNKTSIDNNANMETSVEFSGFSLKFNVSLATLSSTASSSCEITLCECTHVGNRLENLKNESGKPWNTLWKLTLRAKECPGKLGHCQLLYKYNQLQTSILKYLSAEHFEGIRKDYNLNDIIILSVNKINVSEEVEIEIPVPMFSSEEQRNFTPKIILPTEAIRKGQQMDDGYRRIAVIVYNSSTQFEPQENKTVVSLVIRILVILPQSSISNLTTPVNMYFPLYDISKVSNQKTECLFYDETTADSPLWSDKGCQKANETDAITVCTCDHMTAFAVLMVPIKGIDSKNWEILTVISYIGSGLSAAFTAISVLMYFIIRNPKQDNSTTIHVCLSAALYLLNMSFLLNEWLANMNQNGVCKAIAILMHYFLLCCFSWMAVEAIHLYLLMVKVFNTYIRHYIAKLSLFGWGKSTDDLSYSMTILQNKRVCSFAQ</sequence>
<feature type="chain" id="PRO_5042284270" evidence="7">
    <location>
        <begin position="25"/>
        <end position="511"/>
    </location>
</feature>
<keyword evidence="5" id="KW-1015">Disulfide bond</keyword>
<dbReference type="InterPro" id="IPR017981">
    <property type="entry name" value="GPCR_2-like_7TM"/>
</dbReference>
<proteinExistence type="predicted"/>
<organism evidence="10 11">
    <name type="scientific">Acipenser oxyrinchus oxyrinchus</name>
    <dbReference type="NCBI Taxonomy" id="40147"/>
    <lineage>
        <taxon>Eukaryota</taxon>
        <taxon>Metazoa</taxon>
        <taxon>Chordata</taxon>
        <taxon>Craniata</taxon>
        <taxon>Vertebrata</taxon>
        <taxon>Euteleostomi</taxon>
        <taxon>Actinopterygii</taxon>
        <taxon>Chondrostei</taxon>
        <taxon>Acipenseriformes</taxon>
        <taxon>Acipenseridae</taxon>
        <taxon>Acipenser</taxon>
    </lineage>
</organism>
<evidence type="ECO:0000256" key="1">
    <source>
        <dbReference type="ARBA" id="ARBA00004141"/>
    </source>
</evidence>
<keyword evidence="11" id="KW-1185">Reference proteome</keyword>
<keyword evidence="3 6" id="KW-1133">Transmembrane helix</keyword>
<dbReference type="GO" id="GO:0005886">
    <property type="term" value="C:plasma membrane"/>
    <property type="evidence" value="ECO:0007669"/>
    <property type="project" value="TreeGrafter"/>
</dbReference>
<dbReference type="PROSITE" id="PS50221">
    <property type="entry name" value="GAIN_B"/>
    <property type="match status" value="1"/>
</dbReference>
<dbReference type="Pfam" id="PF00002">
    <property type="entry name" value="7tm_2"/>
    <property type="match status" value="1"/>
</dbReference>
<protein>
    <submittedName>
        <fullName evidence="10">Adhesion G-protein coupled receptor G1-like</fullName>
    </submittedName>
</protein>
<dbReference type="AlphaFoldDB" id="A0AAD8D798"/>
<keyword evidence="2 6" id="KW-0812">Transmembrane</keyword>
<dbReference type="GO" id="GO:0007166">
    <property type="term" value="P:cell surface receptor signaling pathway"/>
    <property type="evidence" value="ECO:0007669"/>
    <property type="project" value="InterPro"/>
</dbReference>
<dbReference type="InterPro" id="IPR057244">
    <property type="entry name" value="GAIN_B"/>
</dbReference>
<keyword evidence="7" id="KW-0732">Signal</keyword>
<dbReference type="GO" id="GO:0007189">
    <property type="term" value="P:adenylate cyclase-activating G protein-coupled receptor signaling pathway"/>
    <property type="evidence" value="ECO:0007669"/>
    <property type="project" value="TreeGrafter"/>
</dbReference>
<dbReference type="InterPro" id="IPR046338">
    <property type="entry name" value="GAIN_dom_sf"/>
</dbReference>
<evidence type="ECO:0000256" key="4">
    <source>
        <dbReference type="ARBA" id="ARBA00023136"/>
    </source>
</evidence>
<dbReference type="SMART" id="SM00303">
    <property type="entry name" value="GPS"/>
    <property type="match status" value="1"/>
</dbReference>
<dbReference type="Proteomes" id="UP001230051">
    <property type="component" value="Unassembled WGS sequence"/>
</dbReference>
<gene>
    <name evidence="10" type="primary">ADGRG6</name>
    <name evidence="10" type="ORF">AOXY_G17112</name>
</gene>
<keyword evidence="10" id="KW-0675">Receptor</keyword>
<dbReference type="InterPro" id="IPR000203">
    <property type="entry name" value="GPS"/>
</dbReference>
<dbReference type="EMBL" id="JAGXEW010000015">
    <property type="protein sequence ID" value="KAK1163584.1"/>
    <property type="molecule type" value="Genomic_DNA"/>
</dbReference>
<feature type="transmembrane region" description="Helical" evidence="6">
    <location>
        <begin position="374"/>
        <end position="396"/>
    </location>
</feature>
<feature type="signal peptide" evidence="7">
    <location>
        <begin position="1"/>
        <end position="24"/>
    </location>
</feature>
<dbReference type="PANTHER" id="PTHR12011:SF454">
    <property type="entry name" value="ADHESION G-PROTEIN COUPLED RECEPTOR G5-LIKE"/>
    <property type="match status" value="1"/>
</dbReference>
<dbReference type="InterPro" id="IPR000832">
    <property type="entry name" value="GPCR_2_secretin-like"/>
</dbReference>
<evidence type="ECO:0000256" key="6">
    <source>
        <dbReference type="SAM" id="Phobius"/>
    </source>
</evidence>
<reference evidence="10" key="1">
    <citation type="submission" date="2022-02" db="EMBL/GenBank/DDBJ databases">
        <title>Atlantic sturgeon de novo genome assembly.</title>
        <authorList>
            <person name="Stock M."/>
            <person name="Klopp C."/>
            <person name="Guiguen Y."/>
            <person name="Cabau C."/>
            <person name="Parinello H."/>
            <person name="Santidrian Yebra-Pimentel E."/>
            <person name="Kuhl H."/>
            <person name="Dirks R.P."/>
            <person name="Guessner J."/>
            <person name="Wuertz S."/>
            <person name="Du K."/>
            <person name="Schartl M."/>
        </authorList>
    </citation>
    <scope>NUCLEOTIDE SEQUENCE</scope>
    <source>
        <strain evidence="10">STURGEONOMICS-FGT-2020</strain>
        <tissue evidence="10">Whole blood</tissue>
    </source>
</reference>
<dbReference type="PANTHER" id="PTHR12011">
    <property type="entry name" value="ADHESION G-PROTEIN COUPLED RECEPTOR"/>
    <property type="match status" value="1"/>
</dbReference>
<comment type="subcellular location">
    <subcellularLocation>
        <location evidence="1">Membrane</location>
        <topology evidence="1">Multi-pass membrane protein</topology>
    </subcellularLocation>
</comment>
<evidence type="ECO:0000256" key="3">
    <source>
        <dbReference type="ARBA" id="ARBA00022989"/>
    </source>
</evidence>
<feature type="domain" description="G-protein coupled receptors family 2 profile 2" evidence="9">
    <location>
        <begin position="372"/>
        <end position="488"/>
    </location>
</feature>
<feature type="transmembrane region" description="Helical" evidence="6">
    <location>
        <begin position="408"/>
        <end position="425"/>
    </location>
</feature>
<feature type="transmembrane region" description="Helical" evidence="6">
    <location>
        <begin position="445"/>
        <end position="466"/>
    </location>
</feature>
<keyword evidence="4 6" id="KW-0472">Membrane</keyword>
<evidence type="ECO:0000313" key="10">
    <source>
        <dbReference type="EMBL" id="KAK1163584.1"/>
    </source>
</evidence>